<feature type="transmembrane region" description="Helical" evidence="6">
    <location>
        <begin position="20"/>
        <end position="44"/>
    </location>
</feature>
<sequence length="276" mass="30962">MKLQVSKMGLSCGATLVKYLLCLLNFFFFFGGMVVLCVGIWLAADQNSFITLMRLTEQEALQQYSQPPVIEQGAYILISAGAFVFIISFLGYCGAIKESRLLLMLYGVFIVLIFTMEIAAGTLAAVYRRETERQLKVYLTQTIKDHYTTMKQADAITLAWNSAMAEFSCCGIDRYTDFNEAPLWVNNKTAGQLVPEACCKLEDKVLMKPADPNCIFAPTPSNSYAEEGCWYKMNAFVEYNFEVLIGIGIGLGLSQLLIIFFAFCLCKAIEEDFIKY</sequence>
<name>A0AA88I8R1_ARTSF</name>
<keyword evidence="8" id="KW-1185">Reference proteome</keyword>
<evidence type="ECO:0000313" key="8">
    <source>
        <dbReference type="Proteomes" id="UP001187531"/>
    </source>
</evidence>
<dbReference type="Gene3D" id="1.10.1450.10">
    <property type="entry name" value="Tetraspanin"/>
    <property type="match status" value="1"/>
</dbReference>
<feature type="transmembrane region" description="Helical" evidence="6">
    <location>
        <begin position="101"/>
        <end position="127"/>
    </location>
</feature>
<comment type="subcellular location">
    <subcellularLocation>
        <location evidence="1 6">Membrane</location>
        <topology evidence="1 6">Multi-pass membrane protein</topology>
    </subcellularLocation>
</comment>
<evidence type="ECO:0000256" key="2">
    <source>
        <dbReference type="ARBA" id="ARBA00006840"/>
    </source>
</evidence>
<dbReference type="InterPro" id="IPR018503">
    <property type="entry name" value="Tetraspanin_CS"/>
</dbReference>
<evidence type="ECO:0000313" key="7">
    <source>
        <dbReference type="EMBL" id="KAK2726295.1"/>
    </source>
</evidence>
<evidence type="ECO:0000256" key="6">
    <source>
        <dbReference type="RuleBase" id="RU361218"/>
    </source>
</evidence>
<feature type="transmembrane region" description="Helical" evidence="6">
    <location>
        <begin position="243"/>
        <end position="266"/>
    </location>
</feature>
<reference evidence="7" key="1">
    <citation type="submission" date="2023-07" db="EMBL/GenBank/DDBJ databases">
        <title>Chromosome-level genome assembly of Artemia franciscana.</title>
        <authorList>
            <person name="Jo E."/>
        </authorList>
    </citation>
    <scope>NUCLEOTIDE SEQUENCE</scope>
    <source>
        <tissue evidence="7">Whole body</tissue>
    </source>
</reference>
<dbReference type="PIRSF" id="PIRSF002419">
    <property type="entry name" value="Tetraspanin"/>
    <property type="match status" value="1"/>
</dbReference>
<keyword evidence="5 6" id="KW-0472">Membrane</keyword>
<keyword evidence="3 6" id="KW-0812">Transmembrane</keyword>
<dbReference type="SUPFAM" id="SSF48652">
    <property type="entry name" value="Tetraspanin"/>
    <property type="match status" value="1"/>
</dbReference>
<gene>
    <name evidence="7" type="ORF">QYM36_000671</name>
</gene>
<dbReference type="CDD" id="cd03156">
    <property type="entry name" value="uroplakin_I_like_LEL"/>
    <property type="match status" value="1"/>
</dbReference>
<dbReference type="GO" id="GO:0005886">
    <property type="term" value="C:plasma membrane"/>
    <property type="evidence" value="ECO:0007669"/>
    <property type="project" value="TreeGrafter"/>
</dbReference>
<feature type="transmembrane region" description="Helical" evidence="6">
    <location>
        <begin position="74"/>
        <end position="94"/>
    </location>
</feature>
<evidence type="ECO:0000256" key="4">
    <source>
        <dbReference type="ARBA" id="ARBA00022989"/>
    </source>
</evidence>
<organism evidence="7 8">
    <name type="scientific">Artemia franciscana</name>
    <name type="common">Brine shrimp</name>
    <name type="synonym">Artemia sanfranciscana</name>
    <dbReference type="NCBI Taxonomy" id="6661"/>
    <lineage>
        <taxon>Eukaryota</taxon>
        <taxon>Metazoa</taxon>
        <taxon>Ecdysozoa</taxon>
        <taxon>Arthropoda</taxon>
        <taxon>Crustacea</taxon>
        <taxon>Branchiopoda</taxon>
        <taxon>Anostraca</taxon>
        <taxon>Artemiidae</taxon>
        <taxon>Artemia</taxon>
    </lineage>
</organism>
<dbReference type="InterPro" id="IPR008952">
    <property type="entry name" value="Tetraspanin_EC2_sf"/>
</dbReference>
<keyword evidence="4 6" id="KW-1133">Transmembrane helix</keyword>
<dbReference type="PANTHER" id="PTHR19282:SF552">
    <property type="entry name" value="TETRASPANIN"/>
    <property type="match status" value="1"/>
</dbReference>
<protein>
    <recommendedName>
        <fullName evidence="6">Tetraspanin</fullName>
    </recommendedName>
</protein>
<proteinExistence type="inferred from homology"/>
<dbReference type="InterPro" id="IPR000301">
    <property type="entry name" value="Tetraspanin_animals"/>
</dbReference>
<evidence type="ECO:0000256" key="5">
    <source>
        <dbReference type="ARBA" id="ARBA00023136"/>
    </source>
</evidence>
<dbReference type="PRINTS" id="PR00259">
    <property type="entry name" value="TMFOUR"/>
</dbReference>
<dbReference type="EMBL" id="JAVRJZ010000002">
    <property type="protein sequence ID" value="KAK2726295.1"/>
    <property type="molecule type" value="Genomic_DNA"/>
</dbReference>
<dbReference type="PANTHER" id="PTHR19282">
    <property type="entry name" value="TETRASPANIN"/>
    <property type="match status" value="1"/>
</dbReference>
<dbReference type="PROSITE" id="PS00421">
    <property type="entry name" value="TM4_1"/>
    <property type="match status" value="1"/>
</dbReference>
<evidence type="ECO:0000256" key="1">
    <source>
        <dbReference type="ARBA" id="ARBA00004141"/>
    </source>
</evidence>
<dbReference type="Pfam" id="PF00335">
    <property type="entry name" value="Tetraspanin"/>
    <property type="match status" value="1"/>
</dbReference>
<comment type="similarity">
    <text evidence="2 6">Belongs to the tetraspanin (TM4SF) family.</text>
</comment>
<comment type="caution">
    <text evidence="7">The sequence shown here is derived from an EMBL/GenBank/DDBJ whole genome shotgun (WGS) entry which is preliminary data.</text>
</comment>
<accession>A0AA88I8R1</accession>
<dbReference type="AlphaFoldDB" id="A0AA88I8R1"/>
<dbReference type="InterPro" id="IPR018499">
    <property type="entry name" value="Tetraspanin/Peripherin"/>
</dbReference>
<dbReference type="Proteomes" id="UP001187531">
    <property type="component" value="Unassembled WGS sequence"/>
</dbReference>
<evidence type="ECO:0000256" key="3">
    <source>
        <dbReference type="ARBA" id="ARBA00022692"/>
    </source>
</evidence>